<dbReference type="Gene3D" id="3.40.430.10">
    <property type="entry name" value="Dihydrofolate Reductase, subunit A"/>
    <property type="match status" value="1"/>
</dbReference>
<dbReference type="InterPro" id="IPR050765">
    <property type="entry name" value="Riboflavin_Biosynth_HTPR"/>
</dbReference>
<reference evidence="2 3" key="1">
    <citation type="submission" date="2019-03" db="EMBL/GenBank/DDBJ databases">
        <title>Draft genome sequences of novel Actinobacteria.</title>
        <authorList>
            <person name="Sahin N."/>
            <person name="Ay H."/>
            <person name="Saygin H."/>
        </authorList>
    </citation>
    <scope>NUCLEOTIDE SEQUENCE [LARGE SCALE GENOMIC DNA]</scope>
    <source>
        <strain evidence="2 3">5K138</strain>
    </source>
</reference>
<dbReference type="GO" id="GO:0009231">
    <property type="term" value="P:riboflavin biosynthetic process"/>
    <property type="evidence" value="ECO:0007669"/>
    <property type="project" value="InterPro"/>
</dbReference>
<organism evidence="2 3">
    <name type="scientific">Jiangella asiatica</name>
    <dbReference type="NCBI Taxonomy" id="2530372"/>
    <lineage>
        <taxon>Bacteria</taxon>
        <taxon>Bacillati</taxon>
        <taxon>Actinomycetota</taxon>
        <taxon>Actinomycetes</taxon>
        <taxon>Jiangellales</taxon>
        <taxon>Jiangellaceae</taxon>
        <taxon>Jiangella</taxon>
    </lineage>
</organism>
<evidence type="ECO:0000313" key="3">
    <source>
        <dbReference type="Proteomes" id="UP000294739"/>
    </source>
</evidence>
<dbReference type="PANTHER" id="PTHR38011:SF12">
    <property type="entry name" value="BIFUNCTIONAL DEAMINASE-REDUCTASE DOMAIN PROTEIN"/>
    <property type="match status" value="1"/>
</dbReference>
<proteinExistence type="predicted"/>
<evidence type="ECO:0000259" key="1">
    <source>
        <dbReference type="Pfam" id="PF01872"/>
    </source>
</evidence>
<name>A0A4R5D3F5_9ACTN</name>
<dbReference type="RefSeq" id="WP_131897439.1">
    <property type="nucleotide sequence ID" value="NZ_SMKZ01000029.1"/>
</dbReference>
<dbReference type="AlphaFoldDB" id="A0A4R5D3F5"/>
<dbReference type="GO" id="GO:0008703">
    <property type="term" value="F:5-amino-6-(5-phosphoribosylamino)uracil reductase activity"/>
    <property type="evidence" value="ECO:0007669"/>
    <property type="project" value="InterPro"/>
</dbReference>
<dbReference type="Proteomes" id="UP000294739">
    <property type="component" value="Unassembled WGS sequence"/>
</dbReference>
<dbReference type="InParanoid" id="A0A4R5D3F5"/>
<accession>A0A4R5D3F5</accession>
<dbReference type="OrthoDB" id="2313602at2"/>
<dbReference type="InterPro" id="IPR024072">
    <property type="entry name" value="DHFR-like_dom_sf"/>
</dbReference>
<sequence length="193" mass="20233">MNTVVLDISISLDGYVAAAGRTAEAPLGAGGERLHEWAFGRDEQSRALLREAVSGLGAVITGRRNYDDSIAWWEADGPSGPARRPTFVVTHAAPERSPEDGVYTFVTGGIEDALEQASRAAGDQVVAVMGGADLAQQYLAAGLVDEISLHVVPVLFGAGTRLFGDLPGGHVELETVGVVAAPSATHTRFRVIR</sequence>
<dbReference type="EMBL" id="SMKZ01000029">
    <property type="protein sequence ID" value="TDE07889.1"/>
    <property type="molecule type" value="Genomic_DNA"/>
</dbReference>
<keyword evidence="3" id="KW-1185">Reference proteome</keyword>
<dbReference type="SUPFAM" id="SSF53597">
    <property type="entry name" value="Dihydrofolate reductase-like"/>
    <property type="match status" value="1"/>
</dbReference>
<gene>
    <name evidence="2" type="ORF">E1269_19135</name>
</gene>
<dbReference type="InterPro" id="IPR002734">
    <property type="entry name" value="RibDG_C"/>
</dbReference>
<dbReference type="Pfam" id="PF01872">
    <property type="entry name" value="RibD_C"/>
    <property type="match status" value="1"/>
</dbReference>
<comment type="caution">
    <text evidence="2">The sequence shown here is derived from an EMBL/GenBank/DDBJ whole genome shotgun (WGS) entry which is preliminary data.</text>
</comment>
<dbReference type="PANTHER" id="PTHR38011">
    <property type="entry name" value="DIHYDROFOLATE REDUCTASE FAMILY PROTEIN (AFU_ORTHOLOGUE AFUA_8G06820)"/>
    <property type="match status" value="1"/>
</dbReference>
<evidence type="ECO:0000313" key="2">
    <source>
        <dbReference type="EMBL" id="TDE07889.1"/>
    </source>
</evidence>
<feature type="domain" description="Bacterial bifunctional deaminase-reductase C-terminal" evidence="1">
    <location>
        <begin position="3"/>
        <end position="180"/>
    </location>
</feature>
<protein>
    <submittedName>
        <fullName evidence="2">Dihydrofolate reductase</fullName>
    </submittedName>
</protein>